<evidence type="ECO:0000313" key="2">
    <source>
        <dbReference type="EMBL" id="RNA12650.1"/>
    </source>
</evidence>
<proteinExistence type="predicted"/>
<evidence type="ECO:0000313" key="3">
    <source>
        <dbReference type="Proteomes" id="UP000276133"/>
    </source>
</evidence>
<protein>
    <submittedName>
        <fullName evidence="2">Uncharacterized protein</fullName>
    </submittedName>
</protein>
<reference evidence="2 3" key="1">
    <citation type="journal article" date="2018" name="Sci. Rep.">
        <title>Genomic signatures of local adaptation to the degree of environmental predictability in rotifers.</title>
        <authorList>
            <person name="Franch-Gras L."/>
            <person name="Hahn C."/>
            <person name="Garcia-Roger E.M."/>
            <person name="Carmona M.J."/>
            <person name="Serra M."/>
            <person name="Gomez A."/>
        </authorList>
    </citation>
    <scope>NUCLEOTIDE SEQUENCE [LARGE SCALE GENOMIC DNA]</scope>
    <source>
        <strain evidence="2">HYR1</strain>
    </source>
</reference>
<dbReference type="Proteomes" id="UP000276133">
    <property type="component" value="Unassembled WGS sequence"/>
</dbReference>
<evidence type="ECO:0000256" key="1">
    <source>
        <dbReference type="SAM" id="Phobius"/>
    </source>
</evidence>
<keyword evidence="1" id="KW-1133">Transmembrane helix</keyword>
<accession>A0A3M7QMY8</accession>
<keyword evidence="1" id="KW-0472">Membrane</keyword>
<sequence length="234" mass="27415">MTDATLKKNLSSILLYGILMNLKLSTASIMQKLLRQKMNLTFVSTKRWFTRKINFTKIDNIFYSVKEKILLETYLKEHECDMVLLKTNDDIFITSNNTAQLKIDEKSIYQLIDITLADTDYKVFNLFKKLKTMMSVKFCCSIMALLKSFRGSNKINRINDQYGNDLNILAEKEELYKLECISLTRLTFNNISIECYSDMQIIQNLYGVIKLNYTQMETSNKDQLNLIYCPNRDT</sequence>
<keyword evidence="1" id="KW-0812">Transmembrane</keyword>
<dbReference type="EMBL" id="REGN01005647">
    <property type="protein sequence ID" value="RNA12650.1"/>
    <property type="molecule type" value="Genomic_DNA"/>
</dbReference>
<comment type="caution">
    <text evidence="2">The sequence shown here is derived from an EMBL/GenBank/DDBJ whole genome shotgun (WGS) entry which is preliminary data.</text>
</comment>
<gene>
    <name evidence="2" type="ORF">BpHYR1_000780</name>
</gene>
<keyword evidence="3" id="KW-1185">Reference proteome</keyword>
<feature type="transmembrane region" description="Helical" evidence="1">
    <location>
        <begin position="12"/>
        <end position="30"/>
    </location>
</feature>
<name>A0A3M7QMY8_BRAPC</name>
<dbReference type="AlphaFoldDB" id="A0A3M7QMY8"/>
<organism evidence="2 3">
    <name type="scientific">Brachionus plicatilis</name>
    <name type="common">Marine rotifer</name>
    <name type="synonym">Brachionus muelleri</name>
    <dbReference type="NCBI Taxonomy" id="10195"/>
    <lineage>
        <taxon>Eukaryota</taxon>
        <taxon>Metazoa</taxon>
        <taxon>Spiralia</taxon>
        <taxon>Gnathifera</taxon>
        <taxon>Rotifera</taxon>
        <taxon>Eurotatoria</taxon>
        <taxon>Monogononta</taxon>
        <taxon>Pseudotrocha</taxon>
        <taxon>Ploima</taxon>
        <taxon>Brachionidae</taxon>
        <taxon>Brachionus</taxon>
    </lineage>
</organism>